<protein>
    <submittedName>
        <fullName evidence="1">Uncharacterized protein</fullName>
    </submittedName>
</protein>
<comment type="caution">
    <text evidence="1">The sequence shown here is derived from an EMBL/GenBank/DDBJ whole genome shotgun (WGS) entry which is preliminary data.</text>
</comment>
<evidence type="ECO:0000313" key="1">
    <source>
        <dbReference type="EMBL" id="RMZ98644.1"/>
    </source>
</evidence>
<dbReference type="Proteomes" id="UP000276133">
    <property type="component" value="Unassembled WGS sequence"/>
</dbReference>
<evidence type="ECO:0000313" key="2">
    <source>
        <dbReference type="Proteomes" id="UP000276133"/>
    </source>
</evidence>
<dbReference type="EMBL" id="REGN01010645">
    <property type="protein sequence ID" value="RMZ98644.1"/>
    <property type="molecule type" value="Genomic_DNA"/>
</dbReference>
<keyword evidence="2" id="KW-1185">Reference proteome</keyword>
<sequence>MFMKAKIKKKKEIKLSTEKKIKISYLCFIHGSQERGATSFFIFLEINYINELIFNIHLITNPLQKDITKTRGVQIIYDSQGTFETESGACGPARPKNAKRPFIKQLKYFC</sequence>
<name>A0A3M7PIT8_BRAPC</name>
<accession>A0A3M7PIT8</accession>
<dbReference type="AlphaFoldDB" id="A0A3M7PIT8"/>
<gene>
    <name evidence="1" type="ORF">BpHYR1_002253</name>
</gene>
<proteinExistence type="predicted"/>
<organism evidence="1 2">
    <name type="scientific">Brachionus plicatilis</name>
    <name type="common">Marine rotifer</name>
    <name type="synonym">Brachionus muelleri</name>
    <dbReference type="NCBI Taxonomy" id="10195"/>
    <lineage>
        <taxon>Eukaryota</taxon>
        <taxon>Metazoa</taxon>
        <taxon>Spiralia</taxon>
        <taxon>Gnathifera</taxon>
        <taxon>Rotifera</taxon>
        <taxon>Eurotatoria</taxon>
        <taxon>Monogononta</taxon>
        <taxon>Pseudotrocha</taxon>
        <taxon>Ploima</taxon>
        <taxon>Brachionidae</taxon>
        <taxon>Brachionus</taxon>
    </lineage>
</organism>
<reference evidence="1 2" key="1">
    <citation type="journal article" date="2018" name="Sci. Rep.">
        <title>Genomic signatures of local adaptation to the degree of environmental predictability in rotifers.</title>
        <authorList>
            <person name="Franch-Gras L."/>
            <person name="Hahn C."/>
            <person name="Garcia-Roger E.M."/>
            <person name="Carmona M.J."/>
            <person name="Serra M."/>
            <person name="Gomez A."/>
        </authorList>
    </citation>
    <scope>NUCLEOTIDE SEQUENCE [LARGE SCALE GENOMIC DNA]</scope>
    <source>
        <strain evidence="1">HYR1</strain>
    </source>
</reference>